<sequence>MLLHFLFFIDGFSSKRYFPRGREGGFRCGSCVSSPAGGRLSSSASSSSSEEDAKNTEPNYAGELIHIYLSSSGCPSEFSHLDVSFRTSLIGPGPAPAPAARPALRRGTGAERRPRLGETWRLQRAGGRGDSLPLMDPAHIGGDMSPLYVPRKRKSVQSHLKSGIPCPVVQRMPDRDCEANAVGHAKNDEPQGQDALKMKRTYGRKRYEDLQSVPIGTVDYPTSSCSVMSSGDLANGVDSGSMGPPAARLPPRVMAKDAWPPGPEADSEQSQPQDQSWSSRDRTGPNAWAPGRDRPQEQVWNSGRDRSGPPCQDQTWIAGRDRAHTGQDQAWVTGRDRGPEQGWAAGGDRGQDEAWNASRDPGREGASSGSEQAWGSGRNQEQGRSDASRDREHVWRPELNMKKVQRVEMEGSPPVNNFPQPPESRDPCSDAAGGEASTSQPIEEQKPPVVSTKKEPPTYPAGSQEERWQLQIVAKGRVTCPKCKSVSRKTVEGLKKHMENCRLQPFTCQHCGKQLKSSTGMKYHIMADHSHLPSADDAKGLDDRAIKDKLRKILKRLGKLKCSKEGCTAAFTSIMGYVYHTKKCGKEESELEKMLLNCSHCGKTYKSKAGLEYHLKSEHAPSPQKAEEDAALKAELEVNPERTASGRVQRASAQVANFHLAEIANNDLPKDWPKRKFQSDLVPDDKKLKYARPGLPAFSQEVLRKWKNEVKLQRKVQCPNQGCGSTYTSVSGLKAHLGLCTRGDFEAGKYRCLICNKEFNSESGVKYHINSVHSQDWFVTNKKASKKFERFLKNQSKEIVLNVDRQIVDQYHHHHLQHHQQCPHHHHHHHHQQQQHQQQHHLHHQQPMQHPLQPLHHLQHQTHLLHPEHQNLSPQVDTQLQQPVLCYTSLEPPPEQIWVELDRRGLVEGSEQAPIEMEMADVDDKPGEDSSGMVEVEVKRREKGERGGGGGGGGGSSTGSSSSESEAEQQDRQRQIDQWNLKRPGVVEPRPESGKRHRSV</sequence>
<feature type="region of interest" description="Disordered" evidence="16">
    <location>
        <begin position="910"/>
        <end position="1000"/>
    </location>
</feature>
<dbReference type="Gene3D" id="3.30.160.60">
    <property type="entry name" value="Classic Zinc Finger"/>
    <property type="match status" value="3"/>
</dbReference>
<dbReference type="InterPro" id="IPR048403">
    <property type="entry name" value="ZNF512_znf-C2H2"/>
</dbReference>
<dbReference type="Proteomes" id="UP000694558">
    <property type="component" value="Chromosome 20"/>
</dbReference>
<feature type="region of interest" description="Disordered" evidence="16">
    <location>
        <begin position="91"/>
        <end position="113"/>
    </location>
</feature>
<dbReference type="GO" id="GO:0005634">
    <property type="term" value="C:nucleus"/>
    <property type="evidence" value="ECO:0007669"/>
    <property type="project" value="UniProtKB-SubCell"/>
</dbReference>
<dbReference type="GO" id="GO:0008270">
    <property type="term" value="F:zinc ion binding"/>
    <property type="evidence" value="ECO:0007669"/>
    <property type="project" value="UniProtKB-KW"/>
</dbReference>
<evidence type="ECO:0000256" key="3">
    <source>
        <dbReference type="ARBA" id="ARBA00006991"/>
    </source>
</evidence>
<dbReference type="InterPro" id="IPR048408">
    <property type="entry name" value="ZNF512_C2HC"/>
</dbReference>
<feature type="compositionally biased region" description="Basic and acidic residues" evidence="16">
    <location>
        <begin position="381"/>
        <end position="409"/>
    </location>
</feature>
<reference evidence="18" key="2">
    <citation type="submission" date="2025-08" db="UniProtKB">
        <authorList>
            <consortium name="Ensembl"/>
        </authorList>
    </citation>
    <scope>IDENTIFICATION</scope>
</reference>
<dbReference type="Pfam" id="PF12874">
    <property type="entry name" value="zf-met"/>
    <property type="match status" value="1"/>
</dbReference>
<keyword evidence="7 15" id="KW-0863">Zinc-finger</keyword>
<feature type="compositionally biased region" description="Basic residues" evidence="16">
    <location>
        <begin position="814"/>
        <end position="844"/>
    </location>
</feature>
<protein>
    <recommendedName>
        <fullName evidence="14">Zinc finger protein 512</fullName>
    </recommendedName>
</protein>
<dbReference type="PROSITE" id="PS00028">
    <property type="entry name" value="ZINC_FINGER_C2H2_1"/>
    <property type="match status" value="3"/>
</dbReference>
<dbReference type="PANTHER" id="PTHR22979">
    <property type="entry name" value="ZINC FINGER PROTEIN-RELATED"/>
    <property type="match status" value="1"/>
</dbReference>
<keyword evidence="5" id="KW-0479">Metal-binding</keyword>
<feature type="region of interest" description="Disordered" evidence="16">
    <location>
        <begin position="34"/>
        <end position="56"/>
    </location>
</feature>
<dbReference type="SMART" id="SM00355">
    <property type="entry name" value="ZnF_C2H2"/>
    <property type="match status" value="5"/>
</dbReference>
<gene>
    <name evidence="18" type="primary">znf512</name>
</gene>
<evidence type="ECO:0000256" key="8">
    <source>
        <dbReference type="ARBA" id="ARBA00022833"/>
    </source>
</evidence>
<keyword evidence="4" id="KW-1017">Isopeptide bond</keyword>
<comment type="subcellular location">
    <subcellularLocation>
        <location evidence="2">Nucleus</location>
    </subcellularLocation>
</comment>
<reference evidence="18" key="1">
    <citation type="submission" date="2023-05" db="EMBL/GenBank/DDBJ databases">
        <title>High-quality long-read genome of Scophthalmus maximus.</title>
        <authorList>
            <person name="Lien S."/>
            <person name="Martinez P."/>
        </authorList>
    </citation>
    <scope>NUCLEOTIDE SEQUENCE [LARGE SCALE GENOMIC DNA]</scope>
</reference>
<organism evidence="18 19">
    <name type="scientific">Scophthalmus maximus</name>
    <name type="common">Turbot</name>
    <name type="synonym">Psetta maxima</name>
    <dbReference type="NCBI Taxonomy" id="52904"/>
    <lineage>
        <taxon>Eukaryota</taxon>
        <taxon>Metazoa</taxon>
        <taxon>Chordata</taxon>
        <taxon>Craniata</taxon>
        <taxon>Vertebrata</taxon>
        <taxon>Euteleostomi</taxon>
        <taxon>Actinopterygii</taxon>
        <taxon>Neopterygii</taxon>
        <taxon>Teleostei</taxon>
        <taxon>Neoteleostei</taxon>
        <taxon>Acanthomorphata</taxon>
        <taxon>Carangaria</taxon>
        <taxon>Pleuronectiformes</taxon>
        <taxon>Pleuronectoidei</taxon>
        <taxon>Scophthalmidae</taxon>
        <taxon>Scophthalmus</taxon>
    </lineage>
</organism>
<evidence type="ECO:0000256" key="1">
    <source>
        <dbReference type="ARBA" id="ARBA00003767"/>
    </source>
</evidence>
<evidence type="ECO:0000256" key="5">
    <source>
        <dbReference type="ARBA" id="ARBA00022723"/>
    </source>
</evidence>
<evidence type="ECO:0000256" key="2">
    <source>
        <dbReference type="ARBA" id="ARBA00004123"/>
    </source>
</evidence>
<keyword evidence="12" id="KW-0804">Transcription</keyword>
<dbReference type="FunFam" id="3.30.160.60:FF:000270">
    <property type="entry name" value="Zinc finger protein 512"/>
    <property type="match status" value="1"/>
</dbReference>
<dbReference type="Pfam" id="PF21367">
    <property type="entry name" value="ZNF512_zf-C2H2"/>
    <property type="match status" value="1"/>
</dbReference>
<evidence type="ECO:0000256" key="10">
    <source>
        <dbReference type="ARBA" id="ARBA00023015"/>
    </source>
</evidence>
<keyword evidence="11" id="KW-0238">DNA-binding</keyword>
<feature type="compositionally biased region" description="Gly residues" evidence="16">
    <location>
        <begin position="947"/>
        <end position="957"/>
    </location>
</feature>
<dbReference type="SUPFAM" id="SSF57667">
    <property type="entry name" value="beta-beta-alpha zinc fingers"/>
    <property type="match status" value="5"/>
</dbReference>
<dbReference type="PROSITE" id="PS50157">
    <property type="entry name" value="ZINC_FINGER_C2H2_2"/>
    <property type="match status" value="3"/>
</dbReference>
<evidence type="ECO:0000259" key="17">
    <source>
        <dbReference type="PROSITE" id="PS50157"/>
    </source>
</evidence>
<dbReference type="Pfam" id="PF21276">
    <property type="entry name" value="ZNF512_C2HC"/>
    <property type="match status" value="2"/>
</dbReference>
<evidence type="ECO:0000256" key="14">
    <source>
        <dbReference type="ARBA" id="ARBA00039955"/>
    </source>
</evidence>
<keyword evidence="6" id="KW-0677">Repeat</keyword>
<feature type="compositionally biased region" description="Low complexity" evidence="16">
    <location>
        <begin position="34"/>
        <end position="48"/>
    </location>
</feature>
<dbReference type="FunFam" id="3.30.160.60:FF:000177">
    <property type="entry name" value="Zinc finger protein 512"/>
    <property type="match status" value="1"/>
</dbReference>
<evidence type="ECO:0000256" key="7">
    <source>
        <dbReference type="ARBA" id="ARBA00022771"/>
    </source>
</evidence>
<feature type="compositionally biased region" description="Basic and acidic residues" evidence="16">
    <location>
        <begin position="936"/>
        <end position="946"/>
    </location>
</feature>
<dbReference type="InterPro" id="IPR036236">
    <property type="entry name" value="Znf_C2H2_sf"/>
</dbReference>
<keyword evidence="8" id="KW-0862">Zinc</keyword>
<keyword evidence="13" id="KW-0539">Nucleus</keyword>
<feature type="compositionally biased region" description="Polar residues" evidence="16">
    <location>
        <begin position="367"/>
        <end position="380"/>
    </location>
</feature>
<evidence type="ECO:0000256" key="15">
    <source>
        <dbReference type="PROSITE-ProRule" id="PRU00042"/>
    </source>
</evidence>
<evidence type="ECO:0000256" key="11">
    <source>
        <dbReference type="ARBA" id="ARBA00023125"/>
    </source>
</evidence>
<feature type="region of interest" description="Disordered" evidence="16">
    <location>
        <begin position="814"/>
        <end position="849"/>
    </location>
</feature>
<keyword evidence="10" id="KW-0805">Transcription regulation</keyword>
<feature type="domain" description="C2H2-type" evidence="17">
    <location>
        <begin position="596"/>
        <end position="624"/>
    </location>
</feature>
<dbReference type="Ensembl" id="ENSSMAT00000040088.1">
    <property type="protein sequence ID" value="ENSSMAP00000046228.1"/>
    <property type="gene ID" value="ENSSMAG00000005575.2"/>
</dbReference>
<evidence type="ECO:0000256" key="6">
    <source>
        <dbReference type="ARBA" id="ARBA00022737"/>
    </source>
</evidence>
<evidence type="ECO:0000256" key="4">
    <source>
        <dbReference type="ARBA" id="ARBA00022499"/>
    </source>
</evidence>
<feature type="domain" description="C2H2-type" evidence="17">
    <location>
        <begin position="506"/>
        <end position="534"/>
    </location>
</feature>
<feature type="compositionally biased region" description="Polar residues" evidence="16">
    <location>
        <begin position="268"/>
        <end position="278"/>
    </location>
</feature>
<evidence type="ECO:0000256" key="12">
    <source>
        <dbReference type="ARBA" id="ARBA00023163"/>
    </source>
</evidence>
<dbReference type="InterPro" id="IPR013087">
    <property type="entry name" value="Znf_C2H2_type"/>
</dbReference>
<comment type="similarity">
    <text evidence="3">Belongs to the krueppel C2H2-type zinc-finger protein family.</text>
</comment>
<dbReference type="AlphaFoldDB" id="A0A8D3CG20"/>
<name>A0A8D3CG20_SCOMX</name>
<evidence type="ECO:0000256" key="9">
    <source>
        <dbReference type="ARBA" id="ARBA00022843"/>
    </source>
</evidence>
<dbReference type="FunFam" id="3.30.160.60:FF:000580">
    <property type="entry name" value="Zinc finger protein 512"/>
    <property type="match status" value="1"/>
</dbReference>
<dbReference type="GO" id="GO:0003677">
    <property type="term" value="F:DNA binding"/>
    <property type="evidence" value="ECO:0007669"/>
    <property type="project" value="UniProtKB-KW"/>
</dbReference>
<evidence type="ECO:0000256" key="13">
    <source>
        <dbReference type="ARBA" id="ARBA00023242"/>
    </source>
</evidence>
<comment type="function">
    <text evidence="1">May be involved in transcriptional regulation.</text>
</comment>
<accession>A0A8D3CG20</accession>
<dbReference type="PANTHER" id="PTHR22979:SF2">
    <property type="entry name" value="ZINC FINGER PROTEIN 512"/>
    <property type="match status" value="1"/>
</dbReference>
<feature type="region of interest" description="Disordered" evidence="16">
    <location>
        <begin position="236"/>
        <end position="466"/>
    </location>
</feature>
<keyword evidence="9" id="KW-0832">Ubl conjugation</keyword>
<feature type="domain" description="C2H2-type" evidence="17">
    <location>
        <begin position="750"/>
        <end position="778"/>
    </location>
</feature>
<proteinExistence type="inferred from homology"/>
<evidence type="ECO:0000313" key="19">
    <source>
        <dbReference type="Proteomes" id="UP000694558"/>
    </source>
</evidence>
<dbReference type="InterPro" id="IPR052274">
    <property type="entry name" value="Krueppel_C2H2_Zn-finger"/>
</dbReference>
<dbReference type="GeneTree" id="ENSGT00940000158595"/>
<evidence type="ECO:0000313" key="18">
    <source>
        <dbReference type="Ensembl" id="ENSSMAP00000046228.1"/>
    </source>
</evidence>
<evidence type="ECO:0000256" key="16">
    <source>
        <dbReference type="SAM" id="MobiDB-lite"/>
    </source>
</evidence>